<accession>A0A7I7YND3</accession>
<dbReference type="PANTHER" id="PTHR11552:SF147">
    <property type="entry name" value="CHOLINE DEHYDROGENASE, MITOCHONDRIAL"/>
    <property type="match status" value="1"/>
</dbReference>
<dbReference type="InterPro" id="IPR036188">
    <property type="entry name" value="FAD/NAD-bd_sf"/>
</dbReference>
<sequence length="522" mass="54482">MVFEQNLDLKTSNSSYVVAGRTVDSKRPHVIVIGAGTAGSVLAARLSEDPELLVTLLEAGPTDDYGAAVLDPSRAPEVWSTLANATMTTMSSSAGPIPMVQGHIIGGTSAINYMATVRGQPEDYDAWEASGLPGWGWSAVLKDFIAAEKDLDFGPSPIHGDAGPLTVSRWKPAEHTPFQLAFAEGLRQVGAPVVEDVNDPDQLPGIGVFPATLDAARRRMTTSTAYLTSDVRARPNLDIRSMTSVSVIVISEGRAVGVVLDTGQEITAEDIVVACGALGSPTLLLRSGIGPADQLTAHGITVHADLPVGSTMSDHLGAALAYHHDAPRNATGGPAQPVLIGASDGKHIDYHVFPTVSPIPGDTATSLLLALLLRSTGRGSVTLADNPDDAPVITAPPFPDDVEIRLGHAFRQIAAWERSPAAREIDCQPVDPHDLTAPGAVAEALARMTISYGHMVGTCPMGSVLDADCRVRGIEGLRVVDASSMPIIPAGNTYLGCVMVAERVAQSMLSGLTASGETARDQ</sequence>
<feature type="binding site" evidence="5">
    <location>
        <position position="452"/>
    </location>
    <ligand>
        <name>substrate</name>
    </ligand>
</feature>
<dbReference type="PANTHER" id="PTHR11552">
    <property type="entry name" value="GLUCOSE-METHANOL-CHOLINE GMC OXIDOREDUCTASE"/>
    <property type="match status" value="1"/>
</dbReference>
<evidence type="ECO:0000313" key="7">
    <source>
        <dbReference type="EMBL" id="BBZ43388.1"/>
    </source>
</evidence>
<feature type="binding site" evidence="5">
    <location>
        <position position="245"/>
    </location>
    <ligand>
        <name>FAD</name>
        <dbReference type="ChEBI" id="CHEBI:57692"/>
    </ligand>
</feature>
<dbReference type="InterPro" id="IPR007867">
    <property type="entry name" value="GMC_OxRtase_C"/>
</dbReference>
<feature type="domain" description="Glucose-methanol-choline oxidoreductase N-terminal" evidence="6">
    <location>
        <begin position="276"/>
        <end position="290"/>
    </location>
</feature>
<evidence type="ECO:0000256" key="5">
    <source>
        <dbReference type="PIRSR" id="PIRSR000137-2"/>
    </source>
</evidence>
<comment type="cofactor">
    <cofactor evidence="1 5">
        <name>FAD</name>
        <dbReference type="ChEBI" id="CHEBI:57692"/>
    </cofactor>
</comment>
<dbReference type="Pfam" id="PF00732">
    <property type="entry name" value="GMC_oxred_N"/>
    <property type="match status" value="1"/>
</dbReference>
<evidence type="ECO:0000256" key="3">
    <source>
        <dbReference type="ARBA" id="ARBA00022630"/>
    </source>
</evidence>
<name>A0A7I7YND3_9MYCO</name>
<dbReference type="SUPFAM" id="SSF54373">
    <property type="entry name" value="FAD-linked reductases, C-terminal domain"/>
    <property type="match status" value="1"/>
</dbReference>
<dbReference type="Gene3D" id="3.50.50.60">
    <property type="entry name" value="FAD/NAD(P)-binding domain"/>
    <property type="match status" value="1"/>
</dbReference>
<keyword evidence="8" id="KW-1185">Reference proteome</keyword>
<proteinExistence type="inferred from homology"/>
<dbReference type="InterPro" id="IPR000172">
    <property type="entry name" value="GMC_OxRdtase_N"/>
</dbReference>
<dbReference type="GO" id="GO:0050660">
    <property type="term" value="F:flavin adenine dinucleotide binding"/>
    <property type="evidence" value="ECO:0007669"/>
    <property type="project" value="InterPro"/>
</dbReference>
<comment type="similarity">
    <text evidence="2">Belongs to the GMC oxidoreductase family.</text>
</comment>
<dbReference type="RefSeq" id="WP_085268163.1">
    <property type="nucleotide sequence ID" value="NZ_AP022614.1"/>
</dbReference>
<evidence type="ECO:0000256" key="4">
    <source>
        <dbReference type="ARBA" id="ARBA00022827"/>
    </source>
</evidence>
<feature type="binding site" evidence="5">
    <location>
        <position position="108"/>
    </location>
    <ligand>
        <name>FAD</name>
        <dbReference type="ChEBI" id="CHEBI:57692"/>
    </ligand>
</feature>
<dbReference type="PROSITE" id="PS00624">
    <property type="entry name" value="GMC_OXRED_2"/>
    <property type="match status" value="1"/>
</dbReference>
<keyword evidence="3" id="KW-0285">Flavoprotein</keyword>
<organism evidence="7 8">
    <name type="scientific">Mycobacterium parmense</name>
    <dbReference type="NCBI Taxonomy" id="185642"/>
    <lineage>
        <taxon>Bacteria</taxon>
        <taxon>Bacillati</taxon>
        <taxon>Actinomycetota</taxon>
        <taxon>Actinomycetes</taxon>
        <taxon>Mycobacteriales</taxon>
        <taxon>Mycobacteriaceae</taxon>
        <taxon>Mycobacterium</taxon>
        <taxon>Mycobacterium simiae complex</taxon>
    </lineage>
</organism>
<reference evidence="7 8" key="1">
    <citation type="journal article" date="2019" name="Emerg. Microbes Infect.">
        <title>Comprehensive subspecies identification of 175 nontuberculous mycobacteria species based on 7547 genomic profiles.</title>
        <authorList>
            <person name="Matsumoto Y."/>
            <person name="Kinjo T."/>
            <person name="Motooka D."/>
            <person name="Nabeya D."/>
            <person name="Jung N."/>
            <person name="Uechi K."/>
            <person name="Horii T."/>
            <person name="Iida T."/>
            <person name="Fujita J."/>
            <person name="Nakamura S."/>
        </authorList>
    </citation>
    <scope>NUCLEOTIDE SEQUENCE [LARGE SCALE GENOMIC DNA]</scope>
    <source>
        <strain evidence="7 8">JCM 14742</strain>
    </source>
</reference>
<dbReference type="OrthoDB" id="9785276at2"/>
<dbReference type="SUPFAM" id="SSF51905">
    <property type="entry name" value="FAD/NAD(P)-binding domain"/>
    <property type="match status" value="1"/>
</dbReference>
<dbReference type="InterPro" id="IPR012132">
    <property type="entry name" value="GMC_OxRdtase"/>
</dbReference>
<dbReference type="Pfam" id="PF05199">
    <property type="entry name" value="GMC_oxred_C"/>
    <property type="match status" value="1"/>
</dbReference>
<keyword evidence="4 5" id="KW-0274">FAD</keyword>
<gene>
    <name evidence="7" type="ORF">MPRM_06690</name>
</gene>
<protein>
    <submittedName>
        <fullName evidence="7">Dehydrogenase</fullName>
    </submittedName>
</protein>
<dbReference type="Gene3D" id="3.30.410.40">
    <property type="match status" value="1"/>
</dbReference>
<dbReference type="AlphaFoldDB" id="A0A7I7YND3"/>
<evidence type="ECO:0000313" key="8">
    <source>
        <dbReference type="Proteomes" id="UP000467105"/>
    </source>
</evidence>
<evidence type="ECO:0000256" key="1">
    <source>
        <dbReference type="ARBA" id="ARBA00001974"/>
    </source>
</evidence>
<dbReference type="PIRSF" id="PIRSF000137">
    <property type="entry name" value="Alcohol_oxidase"/>
    <property type="match status" value="1"/>
</dbReference>
<evidence type="ECO:0000259" key="6">
    <source>
        <dbReference type="PROSITE" id="PS00624"/>
    </source>
</evidence>
<dbReference type="Proteomes" id="UP000467105">
    <property type="component" value="Chromosome"/>
</dbReference>
<dbReference type="GO" id="GO:0016614">
    <property type="term" value="F:oxidoreductase activity, acting on CH-OH group of donors"/>
    <property type="evidence" value="ECO:0007669"/>
    <property type="project" value="InterPro"/>
</dbReference>
<evidence type="ECO:0000256" key="2">
    <source>
        <dbReference type="ARBA" id="ARBA00010790"/>
    </source>
</evidence>
<dbReference type="EMBL" id="AP022614">
    <property type="protein sequence ID" value="BBZ43388.1"/>
    <property type="molecule type" value="Genomic_DNA"/>
</dbReference>